<organism evidence="3 4">
    <name type="scientific">Snodgrassella alvi</name>
    <dbReference type="NCBI Taxonomy" id="1196083"/>
    <lineage>
        <taxon>Bacteria</taxon>
        <taxon>Pseudomonadati</taxon>
        <taxon>Pseudomonadota</taxon>
        <taxon>Betaproteobacteria</taxon>
        <taxon>Neisseriales</taxon>
        <taxon>Neisseriaceae</taxon>
        <taxon>Snodgrassella</taxon>
    </lineage>
</organism>
<feature type="chain" id="PRO_5014809150" description="Lysozyme inhibitor LprI-like N-terminal domain-containing protein" evidence="1">
    <location>
        <begin position="18"/>
        <end position="117"/>
    </location>
</feature>
<accession>A0A2N9XLE9</accession>
<evidence type="ECO:0000259" key="2">
    <source>
        <dbReference type="Pfam" id="PF07007"/>
    </source>
</evidence>
<gene>
    <name evidence="3" type="ORF">BHC46_02640</name>
</gene>
<evidence type="ECO:0000313" key="3">
    <source>
        <dbReference type="EMBL" id="PIT49154.1"/>
    </source>
</evidence>
<dbReference type="Gene3D" id="1.20.1270.180">
    <property type="match status" value="1"/>
</dbReference>
<comment type="caution">
    <text evidence="3">The sequence shown here is derived from an EMBL/GenBank/DDBJ whole genome shotgun (WGS) entry which is preliminary data.</text>
</comment>
<proteinExistence type="predicted"/>
<reference evidence="3 4" key="1">
    <citation type="journal article" date="2017" name="MBio">
        <title>Type VI secretion-mediated competition in the bee gut microbiome.</title>
        <authorList>
            <person name="Steele M.I."/>
            <person name="Kwong W.K."/>
            <person name="Powell J.E."/>
            <person name="Whiteley M."/>
            <person name="Moran N.A."/>
        </authorList>
    </citation>
    <scope>NUCLEOTIDE SEQUENCE [LARGE SCALE GENOMIC DNA]</scope>
    <source>
        <strain evidence="3 4">Ruf1-X</strain>
    </source>
</reference>
<dbReference type="Pfam" id="PF07007">
    <property type="entry name" value="LprI"/>
    <property type="match status" value="1"/>
</dbReference>
<evidence type="ECO:0000256" key="1">
    <source>
        <dbReference type="SAM" id="SignalP"/>
    </source>
</evidence>
<dbReference type="EMBL" id="MEIP01000011">
    <property type="protein sequence ID" value="PIT49154.1"/>
    <property type="molecule type" value="Genomic_DNA"/>
</dbReference>
<sequence length="117" mass="13292">MKNLLFLLVIFPSLSFAANCVNPENSDETWICLNKQTKTTETQLASAYQKALRGLDVEDKKNLIAAQRLWVRYKEADCNFISTNIGKADRALGQAYGRQCANERAIQRTNELNSMFK</sequence>
<evidence type="ECO:0000313" key="4">
    <source>
        <dbReference type="Proteomes" id="UP000229970"/>
    </source>
</evidence>
<keyword evidence="1" id="KW-0732">Signal</keyword>
<name>A0A2N9XLE9_9NEIS</name>
<dbReference type="AlphaFoldDB" id="A0A2N9XLE9"/>
<dbReference type="Proteomes" id="UP000229970">
    <property type="component" value="Unassembled WGS sequence"/>
</dbReference>
<protein>
    <recommendedName>
        <fullName evidence="2">Lysozyme inhibitor LprI-like N-terminal domain-containing protein</fullName>
    </recommendedName>
</protein>
<dbReference type="InterPro" id="IPR009739">
    <property type="entry name" value="LprI-like_N"/>
</dbReference>
<feature type="domain" description="Lysozyme inhibitor LprI-like N-terminal" evidence="2">
    <location>
        <begin position="20"/>
        <end position="112"/>
    </location>
</feature>
<feature type="signal peptide" evidence="1">
    <location>
        <begin position="1"/>
        <end position="17"/>
    </location>
</feature>
<dbReference type="RefSeq" id="WP_100138861.1">
    <property type="nucleotide sequence ID" value="NZ_MEIP01000011.1"/>
</dbReference>